<dbReference type="Proteomes" id="UP000780801">
    <property type="component" value="Unassembled WGS sequence"/>
</dbReference>
<reference evidence="2" key="1">
    <citation type="journal article" date="2020" name="Fungal Divers.">
        <title>Resolving the Mortierellaceae phylogeny through synthesis of multi-gene phylogenetics and phylogenomics.</title>
        <authorList>
            <person name="Vandepol N."/>
            <person name="Liber J."/>
            <person name="Desiro A."/>
            <person name="Na H."/>
            <person name="Kennedy M."/>
            <person name="Barry K."/>
            <person name="Grigoriev I.V."/>
            <person name="Miller A.N."/>
            <person name="O'Donnell K."/>
            <person name="Stajich J.E."/>
            <person name="Bonito G."/>
        </authorList>
    </citation>
    <scope>NUCLEOTIDE SEQUENCE</scope>
    <source>
        <strain evidence="2">KOD1015</strain>
    </source>
</reference>
<name>A0A9P6FMK0_9FUNG</name>
<feature type="non-terminal residue" evidence="2">
    <location>
        <position position="1"/>
    </location>
</feature>
<keyword evidence="3" id="KW-1185">Reference proteome</keyword>
<organism evidence="2 3">
    <name type="scientific">Lunasporangiospora selenospora</name>
    <dbReference type="NCBI Taxonomy" id="979761"/>
    <lineage>
        <taxon>Eukaryota</taxon>
        <taxon>Fungi</taxon>
        <taxon>Fungi incertae sedis</taxon>
        <taxon>Mucoromycota</taxon>
        <taxon>Mortierellomycotina</taxon>
        <taxon>Mortierellomycetes</taxon>
        <taxon>Mortierellales</taxon>
        <taxon>Mortierellaceae</taxon>
        <taxon>Lunasporangiospora</taxon>
    </lineage>
</organism>
<dbReference type="GO" id="GO:0033167">
    <property type="term" value="C:ARC complex"/>
    <property type="evidence" value="ECO:0007669"/>
    <property type="project" value="InterPro"/>
</dbReference>
<evidence type="ECO:0000313" key="3">
    <source>
        <dbReference type="Proteomes" id="UP000780801"/>
    </source>
</evidence>
<dbReference type="Pfam" id="PF09692">
    <property type="entry name" value="Arb1"/>
    <property type="match status" value="1"/>
</dbReference>
<protein>
    <submittedName>
        <fullName evidence="2">Uncharacterized protein</fullName>
    </submittedName>
</protein>
<dbReference type="AlphaFoldDB" id="A0A9P6FMK0"/>
<comment type="caution">
    <text evidence="2">The sequence shown here is derived from an EMBL/GenBank/DDBJ whole genome shotgun (WGS) entry which is preliminary data.</text>
</comment>
<feature type="region of interest" description="Disordered" evidence="1">
    <location>
        <begin position="292"/>
        <end position="319"/>
    </location>
</feature>
<gene>
    <name evidence="2" type="ORF">BGW38_006138</name>
</gene>
<dbReference type="OrthoDB" id="435402at2759"/>
<accession>A0A9P6FMK0</accession>
<dbReference type="InterPro" id="IPR018606">
    <property type="entry name" value="Arb1"/>
</dbReference>
<evidence type="ECO:0000256" key="1">
    <source>
        <dbReference type="SAM" id="MobiDB-lite"/>
    </source>
</evidence>
<dbReference type="EMBL" id="JAABOA010003910">
    <property type="protein sequence ID" value="KAF9578197.1"/>
    <property type="molecule type" value="Genomic_DNA"/>
</dbReference>
<feature type="compositionally biased region" description="Polar residues" evidence="1">
    <location>
        <begin position="294"/>
        <end position="303"/>
    </location>
</feature>
<sequence length="410" mass="45466">NGIRDSYCRSRPVAERVEIAITKFRKNRKFTDERNRIFSSYLAYGGIQSGQKSFQGGGLSNGGVDENGEPDFAAVEAGVDLVEEPDDGSQIDFTNVVTTFLSQHFLKYSGWVTMGYHQEAPVVISAFLKYFLTRDVLPEYETDLRAAVEVAEKAKIELPCCKVVNMALPSRFDKACMLLFQRSWSGFFEGGAWQQSAAVETLGMDLEFAERIVQSVLKSNNNVNNNSEPVSWKSITSDSRRFMDLEVVEVNIPQGRQETPTQGSSVLPTDSFEAADAENIIDSMIDRAIKESTDSTTLASGQDSQEKKDGVDVTSGGEQSWPVPTFARVILAELEQDPVSGELLPLDQRLKVQCYFEVEAAKALLKGMRVESGVTTLTNGVSYLDQSSVYPTFYLEADEYEGECEDSDYD</sequence>
<dbReference type="GO" id="GO:0031047">
    <property type="term" value="P:regulatory ncRNA-mediated gene silencing"/>
    <property type="evidence" value="ECO:0007669"/>
    <property type="project" value="InterPro"/>
</dbReference>
<proteinExistence type="predicted"/>
<evidence type="ECO:0000313" key="2">
    <source>
        <dbReference type="EMBL" id="KAF9578197.1"/>
    </source>
</evidence>